<keyword evidence="8" id="KW-1185">Reference proteome</keyword>
<keyword evidence="2" id="KW-1003">Cell membrane</keyword>
<feature type="transmembrane region" description="Helical" evidence="6">
    <location>
        <begin position="367"/>
        <end position="389"/>
    </location>
</feature>
<evidence type="ECO:0000256" key="2">
    <source>
        <dbReference type="ARBA" id="ARBA00022475"/>
    </source>
</evidence>
<proteinExistence type="predicted"/>
<evidence type="ECO:0000256" key="4">
    <source>
        <dbReference type="ARBA" id="ARBA00022989"/>
    </source>
</evidence>
<evidence type="ECO:0000313" key="7">
    <source>
        <dbReference type="EMBL" id="UUS34815.1"/>
    </source>
</evidence>
<feature type="transmembrane region" description="Helical" evidence="6">
    <location>
        <begin position="308"/>
        <end position="328"/>
    </location>
</feature>
<feature type="transmembrane region" description="Helical" evidence="6">
    <location>
        <begin position="395"/>
        <end position="416"/>
    </location>
</feature>
<feature type="transmembrane region" description="Helical" evidence="6">
    <location>
        <begin position="164"/>
        <end position="184"/>
    </location>
</feature>
<dbReference type="PANTHER" id="PTHR23513">
    <property type="entry name" value="INTEGRAL MEMBRANE EFFLUX PROTEIN-RELATED"/>
    <property type="match status" value="1"/>
</dbReference>
<evidence type="ECO:0000256" key="6">
    <source>
        <dbReference type="SAM" id="Phobius"/>
    </source>
</evidence>
<dbReference type="PANTHER" id="PTHR23513:SF18">
    <property type="entry name" value="INTEGRAL MEMBRANE PROTEIN"/>
    <property type="match status" value="1"/>
</dbReference>
<dbReference type="Proteomes" id="UP001060150">
    <property type="component" value="Chromosome"/>
</dbReference>
<dbReference type="SUPFAM" id="SSF103473">
    <property type="entry name" value="MFS general substrate transporter"/>
    <property type="match status" value="1"/>
</dbReference>
<dbReference type="EMBL" id="CP102332">
    <property type="protein sequence ID" value="UUS34815.1"/>
    <property type="molecule type" value="Genomic_DNA"/>
</dbReference>
<feature type="transmembrane region" description="Helical" evidence="6">
    <location>
        <begin position="99"/>
        <end position="120"/>
    </location>
</feature>
<gene>
    <name evidence="7" type="ORF">NRO40_13295</name>
</gene>
<dbReference type="Pfam" id="PF07690">
    <property type="entry name" value="MFS_1"/>
    <property type="match status" value="1"/>
</dbReference>
<evidence type="ECO:0000256" key="3">
    <source>
        <dbReference type="ARBA" id="ARBA00022692"/>
    </source>
</evidence>
<feature type="transmembrane region" description="Helical" evidence="6">
    <location>
        <begin position="190"/>
        <end position="210"/>
    </location>
</feature>
<evidence type="ECO:0000313" key="8">
    <source>
        <dbReference type="Proteomes" id="UP001060150"/>
    </source>
</evidence>
<feature type="transmembrane region" description="Helical" evidence="6">
    <location>
        <begin position="249"/>
        <end position="266"/>
    </location>
</feature>
<organism evidence="7 8">
    <name type="scientific">Streptomyces changanensis</name>
    <dbReference type="NCBI Taxonomy" id="2964669"/>
    <lineage>
        <taxon>Bacteria</taxon>
        <taxon>Bacillati</taxon>
        <taxon>Actinomycetota</taxon>
        <taxon>Actinomycetes</taxon>
        <taxon>Kitasatosporales</taxon>
        <taxon>Streptomycetaceae</taxon>
        <taxon>Streptomyces</taxon>
    </lineage>
</organism>
<protein>
    <submittedName>
        <fullName evidence="7">MFS transporter</fullName>
    </submittedName>
</protein>
<keyword evidence="4 6" id="KW-1133">Transmembrane helix</keyword>
<dbReference type="Gene3D" id="1.20.1250.20">
    <property type="entry name" value="MFS general substrate transporter like domains"/>
    <property type="match status" value="1"/>
</dbReference>
<name>A0ABY5NFK0_9ACTN</name>
<feature type="transmembrane region" description="Helical" evidence="6">
    <location>
        <begin position="278"/>
        <end position="301"/>
    </location>
</feature>
<comment type="subcellular location">
    <subcellularLocation>
        <location evidence="1">Cell membrane</location>
        <topology evidence="1">Multi-pass membrane protein</topology>
    </subcellularLocation>
</comment>
<reference evidence="7" key="1">
    <citation type="submission" date="2022-08" db="EMBL/GenBank/DDBJ databases">
        <title>Streptomyces changanensis sp. nov., an actinomycete isolated from soil.</title>
        <authorList>
            <person name="Wu H."/>
            <person name="Han L."/>
        </authorList>
    </citation>
    <scope>NUCLEOTIDE SEQUENCE</scope>
    <source>
        <strain evidence="7">HL-66</strain>
    </source>
</reference>
<feature type="transmembrane region" description="Helical" evidence="6">
    <location>
        <begin position="68"/>
        <end position="87"/>
    </location>
</feature>
<evidence type="ECO:0000256" key="1">
    <source>
        <dbReference type="ARBA" id="ARBA00004651"/>
    </source>
</evidence>
<evidence type="ECO:0000256" key="5">
    <source>
        <dbReference type="ARBA" id="ARBA00023136"/>
    </source>
</evidence>
<accession>A0ABY5NFK0</accession>
<dbReference type="InterPro" id="IPR036259">
    <property type="entry name" value="MFS_trans_sf"/>
</dbReference>
<dbReference type="InterPro" id="IPR011701">
    <property type="entry name" value="MFS"/>
</dbReference>
<keyword evidence="3 6" id="KW-0812">Transmembrane</keyword>
<sequence length="432" mass="44184">MGRAAHWPFTSTARGIRRATHAHGAGESGLGKLIELHAVNGAGDVMITVALASTVFFAVPTDEARGRVALYLAITLAPFALLAPVIGPLLDRVPHGRRAAMAGSMLARVLLALTLSTAVATGDLELYPAALGVLVASKAYGVVRSAVVPRLLPPRFSLVKANSRVTLAGLLATGAAAPVGVLLHRVGPEWPLYGACVLFGAGAFLAFTLPHKVDSAKGERKAHMLTHGERKPGLRTVGPAVLHALQANAALRGLSGFLIFFLAFLLRVHPLGGQSAAVSLAVVGVAAGTGNACGTAVGAWLRDRAPEVIIATMLGLVLTATVVAAIFFSGILVALLGAAAGFAQALSKLSLDALIQRDVPESVRTSAFARSETLLQMAWVVGGAVGIALPLNGPLGMGVASAILATGVVVAGRGLLASARRDDRAPRRPRVA</sequence>
<keyword evidence="5 6" id="KW-0472">Membrane</keyword>